<comment type="similarity">
    <text evidence="2">Belongs to the IQD family.</text>
</comment>
<dbReference type="PANTHER" id="PTHR32295:SF126">
    <property type="entry name" value="PROTEIN IQ-DOMAIN 8"/>
    <property type="match status" value="1"/>
</dbReference>
<feature type="region of interest" description="Disordered" evidence="3">
    <location>
        <begin position="129"/>
        <end position="163"/>
    </location>
</feature>
<keyword evidence="5" id="KW-1185">Reference proteome</keyword>
<evidence type="ECO:0000256" key="3">
    <source>
        <dbReference type="SAM" id="MobiDB-lite"/>
    </source>
</evidence>
<gene>
    <name evidence="4" type="ORF">POTOM_001581</name>
</gene>
<feature type="compositionally biased region" description="Polar residues" evidence="3">
    <location>
        <begin position="135"/>
        <end position="144"/>
    </location>
</feature>
<comment type="caution">
    <text evidence="4">The sequence shown here is derived from an EMBL/GenBank/DDBJ whole genome shotgun (WGS) entry which is preliminary data.</text>
</comment>
<keyword evidence="1" id="KW-0112">Calmodulin-binding</keyword>
<proteinExistence type="inferred from homology"/>
<evidence type="ECO:0000256" key="2">
    <source>
        <dbReference type="ARBA" id="ARBA00024341"/>
    </source>
</evidence>
<dbReference type="PANTHER" id="PTHR32295">
    <property type="entry name" value="IQ-DOMAIN 5-RELATED"/>
    <property type="match status" value="1"/>
</dbReference>
<evidence type="ECO:0000256" key="1">
    <source>
        <dbReference type="ARBA" id="ARBA00022860"/>
    </source>
</evidence>
<dbReference type="EMBL" id="JAAWWB010000001">
    <property type="protein sequence ID" value="KAG6792432.1"/>
    <property type="molecule type" value="Genomic_DNA"/>
</dbReference>
<dbReference type="PROSITE" id="PS50096">
    <property type="entry name" value="IQ"/>
    <property type="match status" value="1"/>
</dbReference>
<dbReference type="Proteomes" id="UP000886885">
    <property type="component" value="Chromosome 1A"/>
</dbReference>
<dbReference type="GO" id="GO:0005516">
    <property type="term" value="F:calmodulin binding"/>
    <property type="evidence" value="ECO:0007669"/>
    <property type="project" value="UniProtKB-KW"/>
</dbReference>
<organism evidence="4 5">
    <name type="scientific">Populus tomentosa</name>
    <name type="common">Chinese white poplar</name>
    <dbReference type="NCBI Taxonomy" id="118781"/>
    <lineage>
        <taxon>Eukaryota</taxon>
        <taxon>Viridiplantae</taxon>
        <taxon>Streptophyta</taxon>
        <taxon>Embryophyta</taxon>
        <taxon>Tracheophyta</taxon>
        <taxon>Spermatophyta</taxon>
        <taxon>Magnoliopsida</taxon>
        <taxon>eudicotyledons</taxon>
        <taxon>Gunneridae</taxon>
        <taxon>Pentapetalae</taxon>
        <taxon>rosids</taxon>
        <taxon>fabids</taxon>
        <taxon>Malpighiales</taxon>
        <taxon>Salicaceae</taxon>
        <taxon>Saliceae</taxon>
        <taxon>Populus</taxon>
    </lineage>
</organism>
<dbReference type="AlphaFoldDB" id="A0A8X8IVS2"/>
<accession>A0A8X8IVS2</accession>
<reference evidence="4" key="1">
    <citation type="journal article" date="2020" name="bioRxiv">
        <title>Hybrid origin of Populus tomentosa Carr. identified through genome sequencing and phylogenomic analysis.</title>
        <authorList>
            <person name="An X."/>
            <person name="Gao K."/>
            <person name="Chen Z."/>
            <person name="Li J."/>
            <person name="Yang X."/>
            <person name="Yang X."/>
            <person name="Zhou J."/>
            <person name="Guo T."/>
            <person name="Zhao T."/>
            <person name="Huang S."/>
            <person name="Miao D."/>
            <person name="Khan W.U."/>
            <person name="Rao P."/>
            <person name="Ye M."/>
            <person name="Lei B."/>
            <person name="Liao W."/>
            <person name="Wang J."/>
            <person name="Ji L."/>
            <person name="Li Y."/>
            <person name="Guo B."/>
            <person name="Mustafa N.S."/>
            <person name="Li S."/>
            <person name="Yun Q."/>
            <person name="Keller S.R."/>
            <person name="Mao J."/>
            <person name="Zhang R."/>
            <person name="Strauss S.H."/>
        </authorList>
    </citation>
    <scope>NUCLEOTIDE SEQUENCE</scope>
    <source>
        <strain evidence="4">GM15</strain>
        <tissue evidence="4">Leaf</tissue>
    </source>
</reference>
<evidence type="ECO:0000313" key="4">
    <source>
        <dbReference type="EMBL" id="KAG6792432.1"/>
    </source>
</evidence>
<dbReference type="OrthoDB" id="859154at2759"/>
<name>A0A8X8IVS2_POPTO</name>
<evidence type="ECO:0000313" key="5">
    <source>
        <dbReference type="Proteomes" id="UP000886885"/>
    </source>
</evidence>
<sequence>MIIVEEALHYNTIFLLTARRALRALKAVVRLQPIFRGRQVRKQAAVTLRCMQALVRVQTRARAQTVSILENKAAQNSLTEYMSQADLTEQAEKGWCDSPGEQWMRYSSQNIQKQIIEDKFLRKSKELLNEDSKGSAGSNPSFSLSRDPYPPMPLGRLDEMRNR</sequence>
<protein>
    <submittedName>
        <fullName evidence="4">Uncharacterized protein</fullName>
    </submittedName>
</protein>